<dbReference type="Gene3D" id="3.40.50.10130">
    <property type="match status" value="1"/>
</dbReference>
<name>A0A0F9CTM2_9ZZZZ</name>
<reference evidence="1" key="1">
    <citation type="journal article" date="2015" name="Nature">
        <title>Complex archaea that bridge the gap between prokaryotes and eukaryotes.</title>
        <authorList>
            <person name="Spang A."/>
            <person name="Saw J.H."/>
            <person name="Jorgensen S.L."/>
            <person name="Zaremba-Niedzwiedzka K."/>
            <person name="Martijn J."/>
            <person name="Lind A.E."/>
            <person name="van Eijk R."/>
            <person name="Schleper C."/>
            <person name="Guy L."/>
            <person name="Ettema T.J."/>
        </authorList>
    </citation>
    <scope>NUCLEOTIDE SEQUENCE</scope>
</reference>
<sequence>MTILLDVFEPEQIQDLVSQSVPVSRMSLNSKGYADYLFHAFDNHRIQIERKQIDEILGGMDHVEEQLRRELSNGVEETILLIEGVCEPIAGLKIATQSWRRAKDKRILVPGHQYNVSYTGLQAWKSQLDKAGITIVETFDYTATAMTLVALYQNAQKEEHKTLRRYIKDRIYVENYNPHVLSLMSIKGGGIGEEKAKALVERYGTFWFAINQDAEDIAETQVGGKRLGLKSVQKLFKAIGRGT</sequence>
<proteinExistence type="predicted"/>
<protein>
    <recommendedName>
        <fullName evidence="2">ERCC4 domain-containing protein</fullName>
    </recommendedName>
</protein>
<dbReference type="EMBL" id="LAZR01045011">
    <property type="protein sequence ID" value="KKL00872.1"/>
    <property type="molecule type" value="Genomic_DNA"/>
</dbReference>
<accession>A0A0F9CTM2</accession>
<gene>
    <name evidence="1" type="ORF">LCGC14_2628200</name>
</gene>
<evidence type="ECO:0000313" key="1">
    <source>
        <dbReference type="EMBL" id="KKL00872.1"/>
    </source>
</evidence>
<organism evidence="1">
    <name type="scientific">marine sediment metagenome</name>
    <dbReference type="NCBI Taxonomy" id="412755"/>
    <lineage>
        <taxon>unclassified sequences</taxon>
        <taxon>metagenomes</taxon>
        <taxon>ecological metagenomes</taxon>
    </lineage>
</organism>
<evidence type="ECO:0008006" key="2">
    <source>
        <dbReference type="Google" id="ProtNLM"/>
    </source>
</evidence>
<dbReference type="AlphaFoldDB" id="A0A0F9CTM2"/>
<comment type="caution">
    <text evidence="1">The sequence shown here is derived from an EMBL/GenBank/DDBJ whole genome shotgun (WGS) entry which is preliminary data.</text>
</comment>